<feature type="non-terminal residue" evidence="2">
    <location>
        <position position="209"/>
    </location>
</feature>
<reference evidence="2 3" key="1">
    <citation type="journal article" date="2017" name="Mol. Biol. Evol.">
        <title>The 4-celled Tetrabaena socialis nuclear genome reveals the essential components for genetic control of cell number at the origin of multicellularity in the volvocine lineage.</title>
        <authorList>
            <person name="Featherston J."/>
            <person name="Arakaki Y."/>
            <person name="Hanschen E.R."/>
            <person name="Ferris P.J."/>
            <person name="Michod R.E."/>
            <person name="Olson B.J.S.C."/>
            <person name="Nozaki H."/>
            <person name="Durand P.M."/>
        </authorList>
    </citation>
    <scope>NUCLEOTIDE SEQUENCE [LARGE SCALE GENOMIC DNA]</scope>
    <source>
        <strain evidence="2 3">NIES-571</strain>
    </source>
</reference>
<dbReference type="AlphaFoldDB" id="A0A2J7ZT36"/>
<name>A0A2J7ZT36_9CHLO</name>
<comment type="caution">
    <text evidence="2">The sequence shown here is derived from an EMBL/GenBank/DDBJ whole genome shotgun (WGS) entry which is preliminary data.</text>
</comment>
<sequence length="209" mass="22435">LEERLLAQKVEVEGLKSKLEGRDQQMAQVTFERDTLLRNISCLFNTAKEEMARKQLEINNLRTELAQAKQQLPPPPPLPHCSRASLGVLPNGMAPAQFEQQHMQRGLPRPLPPRAPLPPAGGRSHQPAQLAGMSGGPGKAAARAGSGSTGSKRGREGSSDREEQRSSDHDGGRDRGGLKETGGSKRQRSMEGWADPARVPSGPSDSAVS</sequence>
<evidence type="ECO:0000313" key="3">
    <source>
        <dbReference type="Proteomes" id="UP000236333"/>
    </source>
</evidence>
<feature type="compositionally biased region" description="Low complexity" evidence="1">
    <location>
        <begin position="139"/>
        <end position="151"/>
    </location>
</feature>
<keyword evidence="3" id="KW-1185">Reference proteome</keyword>
<proteinExistence type="predicted"/>
<organism evidence="2 3">
    <name type="scientific">Tetrabaena socialis</name>
    <dbReference type="NCBI Taxonomy" id="47790"/>
    <lineage>
        <taxon>Eukaryota</taxon>
        <taxon>Viridiplantae</taxon>
        <taxon>Chlorophyta</taxon>
        <taxon>core chlorophytes</taxon>
        <taxon>Chlorophyceae</taxon>
        <taxon>CS clade</taxon>
        <taxon>Chlamydomonadales</taxon>
        <taxon>Tetrabaenaceae</taxon>
        <taxon>Tetrabaena</taxon>
    </lineage>
</organism>
<feature type="region of interest" description="Disordered" evidence="1">
    <location>
        <begin position="69"/>
        <end position="209"/>
    </location>
</feature>
<feature type="non-terminal residue" evidence="2">
    <location>
        <position position="1"/>
    </location>
</feature>
<feature type="compositionally biased region" description="Basic and acidic residues" evidence="1">
    <location>
        <begin position="153"/>
        <end position="178"/>
    </location>
</feature>
<accession>A0A2J7ZT36</accession>
<evidence type="ECO:0000256" key="1">
    <source>
        <dbReference type="SAM" id="MobiDB-lite"/>
    </source>
</evidence>
<dbReference type="OrthoDB" id="549930at2759"/>
<protein>
    <submittedName>
        <fullName evidence="2">Uncharacterized protein</fullName>
    </submittedName>
</protein>
<evidence type="ECO:0000313" key="2">
    <source>
        <dbReference type="EMBL" id="PNH03400.1"/>
    </source>
</evidence>
<dbReference type="EMBL" id="PGGS01000508">
    <property type="protein sequence ID" value="PNH03400.1"/>
    <property type="molecule type" value="Genomic_DNA"/>
</dbReference>
<gene>
    <name evidence="2" type="ORF">TSOC_010536</name>
</gene>
<feature type="compositionally biased region" description="Pro residues" evidence="1">
    <location>
        <begin position="109"/>
        <end position="119"/>
    </location>
</feature>
<dbReference type="Proteomes" id="UP000236333">
    <property type="component" value="Unassembled WGS sequence"/>
</dbReference>